<name>A0ABU4TFB6_9PSEU</name>
<dbReference type="GO" id="GO:0032259">
    <property type="term" value="P:methylation"/>
    <property type="evidence" value="ECO:0007669"/>
    <property type="project" value="UniProtKB-KW"/>
</dbReference>
<dbReference type="Gene3D" id="3.40.50.150">
    <property type="entry name" value="Vaccinia Virus protein VP39"/>
    <property type="match status" value="1"/>
</dbReference>
<sequence length="203" mass="23052">MHYQLAYSIGFHPWEDAATDQPFVDKISELFDREEAGRERPFGPALDLGTGSGIWAVELAKRGWQVTGVDIVDKALRRARDRVAEAGVDVRLVHGDVTDLRAADVGSGYRLIVDSGTFHDFDTERQRAMGREVTAVAAADATLLLIAWPRRRRPLIRGADREEIELAFPDWTITGVEQSHFTLPKLMEAVLRPDEQWYRLRRR</sequence>
<dbReference type="RefSeq" id="WP_319971865.1">
    <property type="nucleotide sequence ID" value="NZ_JAXAVW010000050.1"/>
</dbReference>
<keyword evidence="2" id="KW-0808">Transferase</keyword>
<dbReference type="Proteomes" id="UP001285521">
    <property type="component" value="Unassembled WGS sequence"/>
</dbReference>
<evidence type="ECO:0000259" key="1">
    <source>
        <dbReference type="Pfam" id="PF13649"/>
    </source>
</evidence>
<proteinExistence type="predicted"/>
<feature type="domain" description="Methyltransferase" evidence="1">
    <location>
        <begin position="46"/>
        <end position="136"/>
    </location>
</feature>
<keyword evidence="3" id="KW-1185">Reference proteome</keyword>
<evidence type="ECO:0000313" key="2">
    <source>
        <dbReference type="EMBL" id="MDX8036871.1"/>
    </source>
</evidence>
<dbReference type="SUPFAM" id="SSF53335">
    <property type="entry name" value="S-adenosyl-L-methionine-dependent methyltransferases"/>
    <property type="match status" value="1"/>
</dbReference>
<dbReference type="Pfam" id="PF13649">
    <property type="entry name" value="Methyltransf_25"/>
    <property type="match status" value="1"/>
</dbReference>
<comment type="caution">
    <text evidence="2">The sequence shown here is derived from an EMBL/GenBank/DDBJ whole genome shotgun (WGS) entry which is preliminary data.</text>
</comment>
<dbReference type="InterPro" id="IPR029063">
    <property type="entry name" value="SAM-dependent_MTases_sf"/>
</dbReference>
<dbReference type="CDD" id="cd02440">
    <property type="entry name" value="AdoMet_MTases"/>
    <property type="match status" value="1"/>
</dbReference>
<gene>
    <name evidence="2" type="ORF">SK803_42315</name>
</gene>
<reference evidence="2 3" key="2">
    <citation type="submission" date="2023-11" db="EMBL/GenBank/DDBJ databases">
        <authorList>
            <person name="Lara A.C."/>
            <person name="Chronakova A."/>
        </authorList>
    </citation>
    <scope>NUCLEOTIDE SEQUENCE [LARGE SCALE GENOMIC DNA]</scope>
    <source>
        <strain evidence="2 3">BCCO 10_0856</strain>
    </source>
</reference>
<evidence type="ECO:0000313" key="3">
    <source>
        <dbReference type="Proteomes" id="UP001285521"/>
    </source>
</evidence>
<dbReference type="InterPro" id="IPR041698">
    <property type="entry name" value="Methyltransf_25"/>
</dbReference>
<protein>
    <submittedName>
        <fullName evidence="2">Class I SAM-dependent methyltransferase</fullName>
        <ecNumber evidence="2">2.1.-.-</ecNumber>
    </submittedName>
</protein>
<dbReference type="EC" id="2.1.-.-" evidence="2"/>
<organism evidence="2 3">
    <name type="scientific">Lentzea miocenica</name>
    <dbReference type="NCBI Taxonomy" id="3095431"/>
    <lineage>
        <taxon>Bacteria</taxon>
        <taxon>Bacillati</taxon>
        <taxon>Actinomycetota</taxon>
        <taxon>Actinomycetes</taxon>
        <taxon>Pseudonocardiales</taxon>
        <taxon>Pseudonocardiaceae</taxon>
        <taxon>Lentzea</taxon>
    </lineage>
</organism>
<accession>A0ABU4TFB6</accession>
<reference evidence="2 3" key="1">
    <citation type="submission" date="2023-11" db="EMBL/GenBank/DDBJ databases">
        <title>Lentzea sokolovensis, sp. nov., Lentzea kristufkii, sp. nov., and Lentzea miocenensis, sp. nov., rare actinobacteria from Sokolov Coal Basin, Miocene lacustrine sediment, Czech Republic.</title>
        <authorList>
            <person name="Lara A."/>
            <person name="Kotroba L."/>
            <person name="Nouioui I."/>
            <person name="Neumann-Schaal M."/>
            <person name="Mast Y."/>
            <person name="Chronakova A."/>
        </authorList>
    </citation>
    <scope>NUCLEOTIDE SEQUENCE [LARGE SCALE GENOMIC DNA]</scope>
    <source>
        <strain evidence="2 3">BCCO 10_0856</strain>
    </source>
</reference>
<keyword evidence="2" id="KW-0489">Methyltransferase</keyword>
<dbReference type="EMBL" id="JAXAVW010000050">
    <property type="protein sequence ID" value="MDX8036871.1"/>
    <property type="molecule type" value="Genomic_DNA"/>
</dbReference>
<dbReference type="GO" id="GO:0008168">
    <property type="term" value="F:methyltransferase activity"/>
    <property type="evidence" value="ECO:0007669"/>
    <property type="project" value="UniProtKB-KW"/>
</dbReference>